<dbReference type="Proteomes" id="UP000183376">
    <property type="component" value="Chromosome I"/>
</dbReference>
<reference evidence="2 3" key="1">
    <citation type="submission" date="2016-10" db="EMBL/GenBank/DDBJ databases">
        <authorList>
            <person name="de Groot N.N."/>
        </authorList>
    </citation>
    <scope>NUCLEOTIDE SEQUENCE [LARGE SCALE GENOMIC DNA]</scope>
    <source>
        <strain evidence="2 3">DSM 44149</strain>
    </source>
</reference>
<organism evidence="2 3">
    <name type="scientific">Allokutzneria albata</name>
    <name type="common">Kibdelosporangium albatum</name>
    <dbReference type="NCBI Taxonomy" id="211114"/>
    <lineage>
        <taxon>Bacteria</taxon>
        <taxon>Bacillati</taxon>
        <taxon>Actinomycetota</taxon>
        <taxon>Actinomycetes</taxon>
        <taxon>Pseudonocardiales</taxon>
        <taxon>Pseudonocardiaceae</taxon>
        <taxon>Allokutzneria</taxon>
    </lineage>
</organism>
<protein>
    <submittedName>
        <fullName evidence="2">Uncharacterized protein</fullName>
    </submittedName>
</protein>
<gene>
    <name evidence="2" type="ORF">SAMN04489726_4628</name>
</gene>
<name>A0A1G9Y7I6_ALLAB</name>
<proteinExistence type="predicted"/>
<dbReference type="RefSeq" id="WP_030433554.1">
    <property type="nucleotide sequence ID" value="NZ_LT629701.1"/>
</dbReference>
<dbReference type="EMBL" id="LT629701">
    <property type="protein sequence ID" value="SDN04596.1"/>
    <property type="molecule type" value="Genomic_DNA"/>
</dbReference>
<accession>A0A1G9Y7I6</accession>
<keyword evidence="1" id="KW-0812">Transmembrane</keyword>
<dbReference type="AlphaFoldDB" id="A0A1G9Y7I6"/>
<keyword evidence="1" id="KW-0472">Membrane</keyword>
<evidence type="ECO:0000313" key="3">
    <source>
        <dbReference type="Proteomes" id="UP000183376"/>
    </source>
</evidence>
<feature type="transmembrane region" description="Helical" evidence="1">
    <location>
        <begin position="48"/>
        <end position="67"/>
    </location>
</feature>
<keyword evidence="1" id="KW-1133">Transmembrane helix</keyword>
<evidence type="ECO:0000256" key="1">
    <source>
        <dbReference type="SAM" id="Phobius"/>
    </source>
</evidence>
<sequence length="68" mass="7571">MSEQPDDGEEHRADSDFRVLLVIITIARMRKSFLLRVLAIWANELTGTETAVVAGLLFVALAILRTIC</sequence>
<keyword evidence="3" id="KW-1185">Reference proteome</keyword>
<evidence type="ECO:0000313" key="2">
    <source>
        <dbReference type="EMBL" id="SDN04596.1"/>
    </source>
</evidence>